<evidence type="ECO:0000313" key="2">
    <source>
        <dbReference type="EMBL" id="SPO26935.1"/>
    </source>
</evidence>
<dbReference type="AlphaFoldDB" id="A0A5C3EA83"/>
<accession>A0A5C3EA83</accession>
<sequence>MRVLPLPSWIGVSIGLAAACIHAIPMYRLFPPGNDAAMASQASSSGGQGSSGLDPMINPDRGGLRPAVDRLPSDSELEAAMTANPQTVPNEPRFQHIGMGESWNQPQPTAGNNEMHRVDMTAYHQFSPIEPHFQHAGMGASWNYPLAPAGYHQVPQGGMTAYHQVGPIEPYHPLTPIDYYQVPQGDMRAYHVGPIEPQFQHAGMGASWSYPMPPAGYHQVPQGGMTTYHHIGPIEPYLQHAGMGEPSGHPWPTTGHNEVPRGDMTAHHLIDPTEPHFQHTGTAGSSIPTSATAGDSEVTLSGGTTVPYKKRIKLPYGSANLQYTLGGDKFKLQPYPDDHEYLRFNYIQGQMTPSNFEKYIERDHFGISESIFRPEPDLMKAIQAKVTGALLGQHIALVPPGPGVTVNQGVFLWPPVKKHHTYDNLWMQPQLRQRLYQETMSKWSEHSQSTPKYWYLQVDDPLGTRHIMMNAVDSTLFTELPNENRDSPFWVFHEAMVDTKSLKPKMALIGGMFLPSVSTQALQLGGAIRPAISHL</sequence>
<feature type="compositionally biased region" description="Polar residues" evidence="1">
    <location>
        <begin position="279"/>
        <end position="298"/>
    </location>
</feature>
<evidence type="ECO:0000256" key="1">
    <source>
        <dbReference type="SAM" id="MobiDB-lite"/>
    </source>
</evidence>
<dbReference type="PROSITE" id="PS51257">
    <property type="entry name" value="PROKAR_LIPOPROTEIN"/>
    <property type="match status" value="1"/>
</dbReference>
<feature type="region of interest" description="Disordered" evidence="1">
    <location>
        <begin position="37"/>
        <end position="69"/>
    </location>
</feature>
<reference evidence="2 3" key="1">
    <citation type="submission" date="2018-03" db="EMBL/GenBank/DDBJ databases">
        <authorList>
            <person name="Guldener U."/>
        </authorList>
    </citation>
    <scope>NUCLEOTIDE SEQUENCE [LARGE SCALE GENOMIC DNA]</scope>
    <source>
        <strain evidence="2 3">NBRC100155</strain>
    </source>
</reference>
<evidence type="ECO:0000313" key="3">
    <source>
        <dbReference type="Proteomes" id="UP000324022"/>
    </source>
</evidence>
<name>A0A5C3EA83_9BASI</name>
<dbReference type="EMBL" id="OOIN01000016">
    <property type="protein sequence ID" value="SPO26935.1"/>
    <property type="molecule type" value="Genomic_DNA"/>
</dbReference>
<organism evidence="2 3">
    <name type="scientific">Ustilago trichophora</name>
    <dbReference type="NCBI Taxonomy" id="86804"/>
    <lineage>
        <taxon>Eukaryota</taxon>
        <taxon>Fungi</taxon>
        <taxon>Dikarya</taxon>
        <taxon>Basidiomycota</taxon>
        <taxon>Ustilaginomycotina</taxon>
        <taxon>Ustilaginomycetes</taxon>
        <taxon>Ustilaginales</taxon>
        <taxon>Ustilaginaceae</taxon>
        <taxon>Ustilago</taxon>
    </lineage>
</organism>
<feature type="region of interest" description="Disordered" evidence="1">
    <location>
        <begin position="277"/>
        <end position="298"/>
    </location>
</feature>
<dbReference type="Proteomes" id="UP000324022">
    <property type="component" value="Unassembled WGS sequence"/>
</dbReference>
<keyword evidence="3" id="KW-1185">Reference proteome</keyword>
<gene>
    <name evidence="2" type="ORF">UTRI_10403_B</name>
</gene>
<proteinExistence type="predicted"/>
<protein>
    <submittedName>
        <fullName evidence="2">Uncharacterized protein</fullName>
    </submittedName>
</protein>